<feature type="compositionally biased region" description="Polar residues" evidence="1">
    <location>
        <begin position="98"/>
        <end position="115"/>
    </location>
</feature>
<keyword evidence="3" id="KW-1185">Reference proteome</keyword>
<feature type="region of interest" description="Disordered" evidence="1">
    <location>
        <begin position="94"/>
        <end position="154"/>
    </location>
</feature>
<comment type="caution">
    <text evidence="2">The sequence shown here is derived from an EMBL/GenBank/DDBJ whole genome shotgun (WGS) entry which is preliminary data.</text>
</comment>
<evidence type="ECO:0000313" key="3">
    <source>
        <dbReference type="Proteomes" id="UP001608902"/>
    </source>
</evidence>
<dbReference type="AlphaFoldDB" id="A0ABD6ET21"/>
<sequence length="184" mass="20492">MPEMASPSNQIPLNPLFFSVPASVSGTKAGRTMSVSSFLAPTSPKNGSSHGIKRPKPMSDSKLIDDELPTAKRKLDEKMSARFRNFHISTDNSERFTFGTQNKRLPDVQFSSGDRSSSDDIELDDNGDDGDDSSDGVVETDDAPSDKNEDQASLTLSDELKEYIRRANEEPIIIMKYRFYLTFR</sequence>
<feature type="compositionally biased region" description="Polar residues" evidence="1">
    <location>
        <begin position="37"/>
        <end position="49"/>
    </location>
</feature>
<proteinExistence type="predicted"/>
<evidence type="ECO:0000256" key="1">
    <source>
        <dbReference type="SAM" id="MobiDB-lite"/>
    </source>
</evidence>
<gene>
    <name evidence="2" type="ORF">AB6A40_009384</name>
</gene>
<feature type="compositionally biased region" description="Acidic residues" evidence="1">
    <location>
        <begin position="119"/>
        <end position="143"/>
    </location>
</feature>
<protein>
    <submittedName>
        <fullName evidence="2">Uncharacterized protein</fullName>
    </submittedName>
</protein>
<accession>A0ABD6ET21</accession>
<evidence type="ECO:0000313" key="2">
    <source>
        <dbReference type="EMBL" id="MFH4982675.1"/>
    </source>
</evidence>
<feature type="region of interest" description="Disordered" evidence="1">
    <location>
        <begin position="37"/>
        <end position="76"/>
    </location>
</feature>
<dbReference type="EMBL" id="JBGFUD010009834">
    <property type="protein sequence ID" value="MFH4982675.1"/>
    <property type="molecule type" value="Genomic_DNA"/>
</dbReference>
<organism evidence="2 3">
    <name type="scientific">Gnathostoma spinigerum</name>
    <dbReference type="NCBI Taxonomy" id="75299"/>
    <lineage>
        <taxon>Eukaryota</taxon>
        <taxon>Metazoa</taxon>
        <taxon>Ecdysozoa</taxon>
        <taxon>Nematoda</taxon>
        <taxon>Chromadorea</taxon>
        <taxon>Rhabditida</taxon>
        <taxon>Spirurina</taxon>
        <taxon>Gnathostomatomorpha</taxon>
        <taxon>Gnathostomatoidea</taxon>
        <taxon>Gnathostomatidae</taxon>
        <taxon>Gnathostoma</taxon>
    </lineage>
</organism>
<dbReference type="Proteomes" id="UP001608902">
    <property type="component" value="Unassembled WGS sequence"/>
</dbReference>
<reference evidence="2 3" key="1">
    <citation type="submission" date="2024-08" db="EMBL/GenBank/DDBJ databases">
        <title>Gnathostoma spinigerum genome.</title>
        <authorList>
            <person name="Gonzalez-Bertolin B."/>
            <person name="Monzon S."/>
            <person name="Zaballos A."/>
            <person name="Jimenez P."/>
            <person name="Dekumyoy P."/>
            <person name="Varona S."/>
            <person name="Cuesta I."/>
            <person name="Sumanam S."/>
            <person name="Adisakwattana P."/>
            <person name="Gasser R.B."/>
            <person name="Hernandez-Gonzalez A."/>
            <person name="Young N.D."/>
            <person name="Perteguer M.J."/>
        </authorList>
    </citation>
    <scope>NUCLEOTIDE SEQUENCE [LARGE SCALE GENOMIC DNA]</scope>
    <source>
        <strain evidence="2">AL3</strain>
        <tissue evidence="2">Liver</tissue>
    </source>
</reference>
<feature type="compositionally biased region" description="Basic and acidic residues" evidence="1">
    <location>
        <begin position="57"/>
        <end position="76"/>
    </location>
</feature>
<name>A0ABD6ET21_9BILA</name>